<keyword evidence="1" id="KW-0812">Transmembrane</keyword>
<protein>
    <recommendedName>
        <fullName evidence="4">Alpha/beta fold hydrolase</fullName>
    </recommendedName>
</protein>
<evidence type="ECO:0000313" key="2">
    <source>
        <dbReference type="EMBL" id="GIZ52443.1"/>
    </source>
</evidence>
<proteinExistence type="predicted"/>
<evidence type="ECO:0008006" key="4">
    <source>
        <dbReference type="Google" id="ProtNLM"/>
    </source>
</evidence>
<dbReference type="PANTHER" id="PTHR37946">
    <property type="entry name" value="SLL1969 PROTEIN"/>
    <property type="match status" value="1"/>
</dbReference>
<dbReference type="InterPro" id="IPR029058">
    <property type="entry name" value="AB_hydrolase_fold"/>
</dbReference>
<feature type="transmembrane region" description="Helical" evidence="1">
    <location>
        <begin position="77"/>
        <end position="98"/>
    </location>
</feature>
<organism evidence="2 3">
    <name type="scientific">Noviherbaspirillum aridicola</name>
    <dbReference type="NCBI Taxonomy" id="2849687"/>
    <lineage>
        <taxon>Bacteria</taxon>
        <taxon>Pseudomonadati</taxon>
        <taxon>Pseudomonadota</taxon>
        <taxon>Betaproteobacteria</taxon>
        <taxon>Burkholderiales</taxon>
        <taxon>Oxalobacteraceae</taxon>
        <taxon>Noviherbaspirillum</taxon>
    </lineage>
</organism>
<accession>A0ABQ4Q5G8</accession>
<dbReference type="RefSeq" id="WP_220808751.1">
    <property type="nucleotide sequence ID" value="NZ_BPMK01000010.1"/>
</dbReference>
<dbReference type="Gene3D" id="3.40.50.1820">
    <property type="entry name" value="alpha/beta hydrolase"/>
    <property type="match status" value="1"/>
</dbReference>
<gene>
    <name evidence="2" type="ORF">NCCP691_24570</name>
</gene>
<feature type="transmembrane region" description="Helical" evidence="1">
    <location>
        <begin position="37"/>
        <end position="56"/>
    </location>
</feature>
<keyword evidence="1" id="KW-0472">Membrane</keyword>
<keyword evidence="3" id="KW-1185">Reference proteome</keyword>
<name>A0ABQ4Q5G8_9BURK</name>
<dbReference type="PANTHER" id="PTHR37946:SF1">
    <property type="entry name" value="SLL1969 PROTEIN"/>
    <property type="match status" value="1"/>
</dbReference>
<reference evidence="2 3" key="1">
    <citation type="journal article" date="2022" name="Int. J. Syst. Evol. Microbiol.">
        <title>Noviherbaspirillum aridicola sp. nov., isolated from an arid soil in Pakistan.</title>
        <authorList>
            <person name="Khan I.U."/>
            <person name="Saqib M."/>
            <person name="Amin A."/>
            <person name="Hussain F."/>
            <person name="Li L."/>
            <person name="Liu Y.H."/>
            <person name="Fang B.Z."/>
            <person name="Ahmed I."/>
            <person name="Li W.J."/>
        </authorList>
    </citation>
    <scope>NUCLEOTIDE SEQUENCE [LARGE SCALE GENOMIC DNA]</scope>
    <source>
        <strain evidence="2 3">NCCP-691</strain>
    </source>
</reference>
<evidence type="ECO:0000256" key="1">
    <source>
        <dbReference type="SAM" id="Phobius"/>
    </source>
</evidence>
<dbReference type="Pfam" id="PF02089">
    <property type="entry name" value="Palm_thioest"/>
    <property type="match status" value="1"/>
</dbReference>
<comment type="caution">
    <text evidence="2">The sequence shown here is derived from an EMBL/GenBank/DDBJ whole genome shotgun (WGS) entry which is preliminary data.</text>
</comment>
<dbReference type="SUPFAM" id="SSF53474">
    <property type="entry name" value="alpha/beta-Hydrolases"/>
    <property type="match status" value="1"/>
</dbReference>
<dbReference type="EMBL" id="BPMK01000010">
    <property type="protein sequence ID" value="GIZ52443.1"/>
    <property type="molecule type" value="Genomic_DNA"/>
</dbReference>
<keyword evidence="1" id="KW-1133">Transmembrane helix</keyword>
<evidence type="ECO:0000313" key="3">
    <source>
        <dbReference type="Proteomes" id="UP000887222"/>
    </source>
</evidence>
<dbReference type="Proteomes" id="UP000887222">
    <property type="component" value="Unassembled WGS sequence"/>
</dbReference>
<sequence>MVARITRLLLLFQAIVAGAFGWLVAQALPPGSGWLGAPAALALVVLVRGAIVANNFMIAARTRSHLPEHFRISRPAFIRLFLTEFAASMWSSSFTMPFRAFLRRIPEQPEGLPVLLVHGYGCNSGYWDAMSRALLHANILHHAVSLEPVTAGIDDYVPQVHEALERLCRETGSARAVLVCHSMGGLVARAYLRAHGAGRVARVITLGTPHRGTALAHFGVGLNSHQMRWTASEQEGLCSEWLRKLAAGEDPALYRRFVSIWSHHDNIISPQSSSRLERAKNIELHAVGHVALALDRRVQRLVIDEIRASSRTAAQTDVQ</sequence>